<feature type="signal peptide" evidence="1">
    <location>
        <begin position="1"/>
        <end position="22"/>
    </location>
</feature>
<evidence type="ECO:0000256" key="1">
    <source>
        <dbReference type="SAM" id="SignalP"/>
    </source>
</evidence>
<keyword evidence="1" id="KW-0732">Signal</keyword>
<evidence type="ECO:0000313" key="2">
    <source>
        <dbReference type="EMBL" id="KAK8769579.1"/>
    </source>
</evidence>
<feature type="non-terminal residue" evidence="2">
    <location>
        <position position="214"/>
    </location>
</feature>
<reference evidence="2 3" key="1">
    <citation type="journal article" date="2023" name="Arcadia Sci">
        <title>De novo assembly of a long-read Amblyomma americanum tick genome.</title>
        <authorList>
            <person name="Chou S."/>
            <person name="Poskanzer K.E."/>
            <person name="Rollins M."/>
            <person name="Thuy-Boun P.S."/>
        </authorList>
    </citation>
    <scope>NUCLEOTIDE SEQUENCE [LARGE SCALE GENOMIC DNA]</scope>
    <source>
        <strain evidence="2">F_SG_1</strain>
        <tissue evidence="2">Salivary glands</tissue>
    </source>
</reference>
<keyword evidence="3" id="KW-1185">Reference proteome</keyword>
<protein>
    <recommendedName>
        <fullName evidence="4">Secreted protein</fullName>
    </recommendedName>
</protein>
<comment type="caution">
    <text evidence="2">The sequence shown here is derived from an EMBL/GenBank/DDBJ whole genome shotgun (WGS) entry which is preliminary data.</text>
</comment>
<organism evidence="2 3">
    <name type="scientific">Amblyomma americanum</name>
    <name type="common">Lone star tick</name>
    <dbReference type="NCBI Taxonomy" id="6943"/>
    <lineage>
        <taxon>Eukaryota</taxon>
        <taxon>Metazoa</taxon>
        <taxon>Ecdysozoa</taxon>
        <taxon>Arthropoda</taxon>
        <taxon>Chelicerata</taxon>
        <taxon>Arachnida</taxon>
        <taxon>Acari</taxon>
        <taxon>Parasitiformes</taxon>
        <taxon>Ixodida</taxon>
        <taxon>Ixodoidea</taxon>
        <taxon>Ixodidae</taxon>
        <taxon>Amblyomminae</taxon>
        <taxon>Amblyomma</taxon>
    </lineage>
</organism>
<dbReference type="Proteomes" id="UP001321473">
    <property type="component" value="Unassembled WGS sequence"/>
</dbReference>
<dbReference type="EMBL" id="JARKHS020022427">
    <property type="protein sequence ID" value="KAK8769579.1"/>
    <property type="molecule type" value="Genomic_DNA"/>
</dbReference>
<dbReference type="AlphaFoldDB" id="A0AAQ4E4F4"/>
<sequence>MDFRLFFVALLVSATTVGNVQGQGGGLLEIVQTLLDEKITDPGIKQLVISKLPEIQGCLMGMVSMTPQVAMQVIDQMIPALNDCGTRISSASEDQRSAIYVSCSQEAVARVKTTTGMGADDAKIFDDGMTARPSRPLLWAGVTMRLKFLAALLLIINGAGLGRGQEGGLKEMLKKIVEEKVTDPYSKELFMSKFSDMQTCLLDMASMTPQVAMQ</sequence>
<feature type="chain" id="PRO_5043052687" description="Secreted protein" evidence="1">
    <location>
        <begin position="23"/>
        <end position="214"/>
    </location>
</feature>
<proteinExistence type="predicted"/>
<evidence type="ECO:0008006" key="4">
    <source>
        <dbReference type="Google" id="ProtNLM"/>
    </source>
</evidence>
<evidence type="ECO:0000313" key="3">
    <source>
        <dbReference type="Proteomes" id="UP001321473"/>
    </source>
</evidence>
<gene>
    <name evidence="2" type="ORF">V5799_013950</name>
</gene>
<name>A0AAQ4E4F4_AMBAM</name>
<accession>A0AAQ4E4F4</accession>